<feature type="non-terminal residue" evidence="1">
    <location>
        <position position="174"/>
    </location>
</feature>
<dbReference type="OrthoDB" id="413394at2759"/>
<dbReference type="AlphaFoldDB" id="A0A813H2X6"/>
<feature type="non-terminal residue" evidence="1">
    <location>
        <position position="1"/>
    </location>
</feature>
<proteinExistence type="predicted"/>
<dbReference type="Proteomes" id="UP000654075">
    <property type="component" value="Unassembled WGS sequence"/>
</dbReference>
<reference evidence="1" key="1">
    <citation type="submission" date="2021-02" db="EMBL/GenBank/DDBJ databases">
        <authorList>
            <person name="Dougan E. K."/>
            <person name="Rhodes N."/>
            <person name="Thang M."/>
            <person name="Chan C."/>
        </authorList>
    </citation>
    <scope>NUCLEOTIDE SEQUENCE</scope>
</reference>
<gene>
    <name evidence="1" type="ORF">PGLA1383_LOCUS47987</name>
</gene>
<comment type="caution">
    <text evidence="1">The sequence shown here is derived from an EMBL/GenBank/DDBJ whole genome shotgun (WGS) entry which is preliminary data.</text>
</comment>
<accession>A0A813H2X6</accession>
<name>A0A813H2X6_POLGL</name>
<keyword evidence="2" id="KW-1185">Reference proteome</keyword>
<evidence type="ECO:0000313" key="1">
    <source>
        <dbReference type="EMBL" id="CAE8631988.1"/>
    </source>
</evidence>
<protein>
    <submittedName>
        <fullName evidence="1">Uncharacterized protein</fullName>
    </submittedName>
</protein>
<sequence length="174" mass="19469">AITAVFSVAAVASSPDAAAQALYGTFEAPSLEATSFEEVKKFLLEGRPFVITDGAKGLPMAGWNCEFMRAQFPESRIRQEGGKSETNGVLMSSDWTNNAKPYRGSERYPEGAPKMRPFYWDIAKASQSERERKWGKNPKEVVGTIVSSTQTPYWLPEQDKQEMGFSSEMWFHPK</sequence>
<evidence type="ECO:0000313" key="2">
    <source>
        <dbReference type="Proteomes" id="UP000654075"/>
    </source>
</evidence>
<dbReference type="EMBL" id="CAJNNV010030271">
    <property type="protein sequence ID" value="CAE8631988.1"/>
    <property type="molecule type" value="Genomic_DNA"/>
</dbReference>
<organism evidence="1 2">
    <name type="scientific">Polarella glacialis</name>
    <name type="common">Dinoflagellate</name>
    <dbReference type="NCBI Taxonomy" id="89957"/>
    <lineage>
        <taxon>Eukaryota</taxon>
        <taxon>Sar</taxon>
        <taxon>Alveolata</taxon>
        <taxon>Dinophyceae</taxon>
        <taxon>Suessiales</taxon>
        <taxon>Suessiaceae</taxon>
        <taxon>Polarella</taxon>
    </lineage>
</organism>